<evidence type="ECO:0000259" key="2">
    <source>
        <dbReference type="Pfam" id="PF06251"/>
    </source>
</evidence>
<feature type="domain" description="Capsule biosynthesis GfcC-like N-terminal" evidence="3">
    <location>
        <begin position="18"/>
        <end position="136"/>
    </location>
</feature>
<dbReference type="Gene3D" id="3.10.560.10">
    <property type="entry name" value="Outer membrane lipoprotein wza domain like"/>
    <property type="match status" value="1"/>
</dbReference>
<organism evidence="4 5">
    <name type="scientific">Alteromonas oceani</name>
    <dbReference type="NCBI Taxonomy" id="2071609"/>
    <lineage>
        <taxon>Bacteria</taxon>
        <taxon>Pseudomonadati</taxon>
        <taxon>Pseudomonadota</taxon>
        <taxon>Gammaproteobacteria</taxon>
        <taxon>Alteromonadales</taxon>
        <taxon>Alteromonadaceae</taxon>
        <taxon>Alteromonas/Salinimonas group</taxon>
        <taxon>Alteromonas</taxon>
    </lineage>
</organism>
<feature type="chain" id="PRO_5047027756" evidence="1">
    <location>
        <begin position="19"/>
        <end position="242"/>
    </location>
</feature>
<dbReference type="InterPro" id="IPR010425">
    <property type="entry name" value="Caps_synth_GfcC-like_C"/>
</dbReference>
<proteinExistence type="predicted"/>
<evidence type="ECO:0000313" key="4">
    <source>
        <dbReference type="EMBL" id="MFC3202722.1"/>
    </source>
</evidence>
<feature type="signal peptide" evidence="1">
    <location>
        <begin position="1"/>
        <end position="18"/>
    </location>
</feature>
<reference evidence="5" key="1">
    <citation type="journal article" date="2019" name="Int. J. Syst. Evol. Microbiol.">
        <title>The Global Catalogue of Microorganisms (GCM) 10K type strain sequencing project: providing services to taxonomists for standard genome sequencing and annotation.</title>
        <authorList>
            <consortium name="The Broad Institute Genomics Platform"/>
            <consortium name="The Broad Institute Genome Sequencing Center for Infectious Disease"/>
            <person name="Wu L."/>
            <person name="Ma J."/>
        </authorList>
    </citation>
    <scope>NUCLEOTIDE SEQUENCE [LARGE SCALE GENOMIC DNA]</scope>
    <source>
        <strain evidence="5">KCTC 52449</strain>
    </source>
</reference>
<dbReference type="RefSeq" id="WP_123324923.1">
    <property type="nucleotide sequence ID" value="NZ_JBHRSX010000029.1"/>
</dbReference>
<keyword evidence="1" id="KW-0732">Signal</keyword>
<protein>
    <submittedName>
        <fullName evidence="4">Capsule biosynthesis GfcC family protein</fullName>
    </submittedName>
</protein>
<dbReference type="EMBL" id="JBHRSX010000029">
    <property type="protein sequence ID" value="MFC3202722.1"/>
    <property type="molecule type" value="Genomic_DNA"/>
</dbReference>
<comment type="caution">
    <text evidence="4">The sequence shown here is derived from an EMBL/GenBank/DDBJ whole genome shotgun (WGS) entry which is preliminary data.</text>
</comment>
<dbReference type="Proteomes" id="UP001595477">
    <property type="component" value="Unassembled WGS sequence"/>
</dbReference>
<dbReference type="Pfam" id="PF06251">
    <property type="entry name" value="Caps_syn_GfcC_C"/>
    <property type="match status" value="1"/>
</dbReference>
<feature type="domain" description="Capsule biosynthesis GfcC-like C-terminal" evidence="2">
    <location>
        <begin position="155"/>
        <end position="242"/>
    </location>
</feature>
<name>A0ABV7K5F9_9ALTE</name>
<dbReference type="InterPro" id="IPR046459">
    <property type="entry name" value="Caps_syn_GfcC_N"/>
</dbReference>
<evidence type="ECO:0000259" key="3">
    <source>
        <dbReference type="Pfam" id="PF20616"/>
    </source>
</evidence>
<evidence type="ECO:0000313" key="5">
    <source>
        <dbReference type="Proteomes" id="UP001595477"/>
    </source>
</evidence>
<dbReference type="Pfam" id="PF20616">
    <property type="entry name" value="Caps_syn_GfcC_N"/>
    <property type="match status" value="1"/>
</dbReference>
<keyword evidence="5" id="KW-1185">Reference proteome</keyword>
<evidence type="ECO:0000256" key="1">
    <source>
        <dbReference type="SAM" id="SignalP"/>
    </source>
</evidence>
<accession>A0ABV7K5F9</accession>
<gene>
    <name evidence="4" type="ORF">ACFOEW_12960</name>
</gene>
<sequence>MLRVLCMMLGLLSYSATADIAVTFNVAGQIYTFDRPVRLATVLSIVEQKPTQYWANAAVYQLNAPEIEQQRADILQQLAALIREQSKGSAEYRQLSALYQEIGSWQLMRRLKLIVDYDQARLNPALNPQFNTGEYYIRFKQRSQVVRLTGMVQQATALPFKTGLTVTDYIDSVDLAANAHRDIAYLLEPDGDVKKLGIAYWNRQFVKPMPGSEIFIPLQDELFFDRIGPLNDKIAQLMMHRM</sequence>